<protein>
    <recommendedName>
        <fullName evidence="9">3-methylmercaptopropionyl-CoA dehydrogenase</fullName>
        <ecNumber evidence="8">1.3.99.41</ecNumber>
    </recommendedName>
</protein>
<evidence type="ECO:0000256" key="9">
    <source>
        <dbReference type="ARBA" id="ARBA00069043"/>
    </source>
</evidence>
<keyword evidence="4 10" id="KW-0274">FAD</keyword>
<dbReference type="GO" id="GO:0016627">
    <property type="term" value="F:oxidoreductase activity, acting on the CH-CH group of donors"/>
    <property type="evidence" value="ECO:0007669"/>
    <property type="project" value="InterPro"/>
</dbReference>
<dbReference type="Gene3D" id="1.20.140.10">
    <property type="entry name" value="Butyryl-CoA Dehydrogenase, subunit A, domain 3"/>
    <property type="match status" value="1"/>
</dbReference>
<evidence type="ECO:0000256" key="3">
    <source>
        <dbReference type="ARBA" id="ARBA00022630"/>
    </source>
</evidence>
<dbReference type="AlphaFoldDB" id="A0A5E7NSQ5"/>
<dbReference type="OrthoDB" id="9764895at2"/>
<evidence type="ECO:0000259" key="12">
    <source>
        <dbReference type="Pfam" id="PF02770"/>
    </source>
</evidence>
<comment type="similarity">
    <text evidence="2 10">Belongs to the acyl-CoA dehydrogenase family.</text>
</comment>
<dbReference type="SUPFAM" id="SSF56645">
    <property type="entry name" value="Acyl-CoA dehydrogenase NM domain-like"/>
    <property type="match status" value="1"/>
</dbReference>
<name>A0A5E7NSQ5_PSEFL</name>
<dbReference type="InterPro" id="IPR006091">
    <property type="entry name" value="Acyl-CoA_Oxase/DH_mid-dom"/>
</dbReference>
<comment type="cofactor">
    <cofactor evidence="1 10">
        <name>FAD</name>
        <dbReference type="ChEBI" id="CHEBI:57692"/>
    </cofactor>
</comment>
<dbReference type="SUPFAM" id="SSF47203">
    <property type="entry name" value="Acyl-CoA dehydrogenase C-terminal domain-like"/>
    <property type="match status" value="1"/>
</dbReference>
<dbReference type="Pfam" id="PF02771">
    <property type="entry name" value="Acyl-CoA_dh_N"/>
    <property type="match status" value="1"/>
</dbReference>
<feature type="domain" description="Acetyl-CoA dehydrogenase-like C-terminal" evidence="14">
    <location>
        <begin position="469"/>
        <end position="592"/>
    </location>
</feature>
<dbReference type="PANTHER" id="PTHR42803">
    <property type="entry name" value="ACYL-COA DEHYDROGENASE"/>
    <property type="match status" value="1"/>
</dbReference>
<dbReference type="InterPro" id="IPR036250">
    <property type="entry name" value="AcylCo_DH-like_C"/>
</dbReference>
<dbReference type="InterPro" id="IPR013786">
    <property type="entry name" value="AcylCoA_DH/ox_N"/>
</dbReference>
<reference evidence="15 16" key="1">
    <citation type="submission" date="2019-09" db="EMBL/GenBank/DDBJ databases">
        <authorList>
            <person name="Chandra G."/>
            <person name="Truman W A."/>
        </authorList>
    </citation>
    <scope>NUCLEOTIDE SEQUENCE [LARGE SCALE GENOMIC DNA]</scope>
    <source>
        <strain evidence="15">PS862</strain>
    </source>
</reference>
<keyword evidence="3 10" id="KW-0285">Flavoprotein</keyword>
<dbReference type="PANTHER" id="PTHR42803:SF1">
    <property type="entry name" value="BROAD-SPECIFICITY LINEAR ACYL-COA DEHYDROGENASE FADE5"/>
    <property type="match status" value="1"/>
</dbReference>
<dbReference type="InterPro" id="IPR025878">
    <property type="entry name" value="Acyl-CoA_dh-like_C_dom"/>
</dbReference>
<evidence type="ECO:0000256" key="4">
    <source>
        <dbReference type="ARBA" id="ARBA00022827"/>
    </source>
</evidence>
<feature type="domain" description="Acyl-CoA oxidase/dehydrogenase middle" evidence="12">
    <location>
        <begin position="162"/>
        <end position="270"/>
    </location>
</feature>
<dbReference type="InterPro" id="IPR037069">
    <property type="entry name" value="AcylCoA_DH/ox_N_sf"/>
</dbReference>
<feature type="domain" description="Acyl-CoA dehydrogenase/oxidase N-terminal" evidence="13">
    <location>
        <begin position="40"/>
        <end position="156"/>
    </location>
</feature>
<dbReference type="GO" id="GO:0050660">
    <property type="term" value="F:flavin adenine dinucleotide binding"/>
    <property type="evidence" value="ECO:0007669"/>
    <property type="project" value="InterPro"/>
</dbReference>
<dbReference type="Pfam" id="PF00441">
    <property type="entry name" value="Acyl-CoA_dh_1"/>
    <property type="match status" value="1"/>
</dbReference>
<organism evidence="15 16">
    <name type="scientific">Pseudomonas fluorescens</name>
    <dbReference type="NCBI Taxonomy" id="294"/>
    <lineage>
        <taxon>Bacteria</taxon>
        <taxon>Pseudomonadati</taxon>
        <taxon>Pseudomonadota</taxon>
        <taxon>Gammaproteobacteria</taxon>
        <taxon>Pseudomonadales</taxon>
        <taxon>Pseudomonadaceae</taxon>
        <taxon>Pseudomonas</taxon>
    </lineage>
</organism>
<evidence type="ECO:0000256" key="8">
    <source>
        <dbReference type="ARBA" id="ARBA00066694"/>
    </source>
</evidence>
<accession>A0A5E7NSQ5</accession>
<dbReference type="Gene3D" id="2.40.110.10">
    <property type="entry name" value="Butyryl-CoA Dehydrogenase, subunit A, domain 2"/>
    <property type="match status" value="1"/>
</dbReference>
<dbReference type="InterPro" id="IPR052166">
    <property type="entry name" value="Diverse_Acyl-CoA_DH"/>
</dbReference>
<evidence type="ECO:0000259" key="13">
    <source>
        <dbReference type="Pfam" id="PF02771"/>
    </source>
</evidence>
<evidence type="ECO:0000256" key="6">
    <source>
        <dbReference type="ARBA" id="ARBA00051388"/>
    </source>
</evidence>
<proteinExistence type="inferred from homology"/>
<sequence length="598" mass="64451">MPEYKAPLRDMRFLIDHVFDFHSHYAALGATDASPDMVNAILEEGAKFCENVLAPLNRSGDEEGCHFDNGVVTTPAGFKQAFAQYVEGGWHGLAADPTYGGQGLPSSLGLVISEMVGSSNTSWGMYPGLTHGAMSAIHAHGTEAQKQTYLSKLTAGQWTGTMCLTEAHCGTDLGIIKTRAVPAADGSYAICGSKIFISAGEHDLSDNIVHLVLAKLPDAPAGTKGISLFIVPKFLPDAQGEAGERNGVSCGSIEHKMGIKASATCVLNFDGAKGFLIGEPNKGLNCMFTMMNHARLGTGMQGLCLGEASFQGAIKYANDRLQMRSLTGPKAAEKVADPIIVHPDVRRMLLTMKAFNEGNRALTYFTAQLLDTAHLSPDAGARQEAEDLLAFLTPICKAFMTDTGLEVTNHGMQVFGGHGFIREWGMEQLVRDCRIAPIYEGTNGIQALDLLGRKVLGSQGKLLRGFTRIVHRFCATNAEHPQLAGYVAQLNELNQQWGELTTRVGMAAMKNPDEVGAASVDYLMYSGYIILGYLWLRMALVAQAQLDDGRGDADYCRGKLATSEFFFKRLLPRTAAHRAAIEAGSDCLMQLPAELFSL</sequence>
<comment type="catalytic activity">
    <reaction evidence="6">
        <text>3-(methylsulfanyl)propanoyl-CoA + oxidized [electron-transfer flavoprotein] + H(+) = 3-(methylsulfanyl)acryloyl-CoA + reduced [electron-transfer flavoprotein]</text>
        <dbReference type="Rhea" id="RHEA:52612"/>
        <dbReference type="Rhea" id="RHEA-COMP:10685"/>
        <dbReference type="Rhea" id="RHEA-COMP:10686"/>
        <dbReference type="ChEBI" id="CHEBI:15378"/>
        <dbReference type="ChEBI" id="CHEBI:57692"/>
        <dbReference type="ChEBI" id="CHEBI:58307"/>
        <dbReference type="ChEBI" id="CHEBI:82815"/>
        <dbReference type="ChEBI" id="CHEBI:84994"/>
        <dbReference type="EC" id="1.3.99.41"/>
    </reaction>
    <physiologicalReaction direction="left-to-right" evidence="6">
        <dbReference type="Rhea" id="RHEA:52613"/>
    </physiologicalReaction>
</comment>
<dbReference type="EC" id="1.3.99.41" evidence="8"/>
<dbReference type="InterPro" id="IPR009100">
    <property type="entry name" value="AcylCoA_DH/oxidase_NM_dom_sf"/>
</dbReference>
<dbReference type="RefSeq" id="WP_150784944.1">
    <property type="nucleotide sequence ID" value="NZ_CABVII010000026.1"/>
</dbReference>
<dbReference type="EMBL" id="CABVII010000026">
    <property type="protein sequence ID" value="VVP40188.1"/>
    <property type="molecule type" value="Genomic_DNA"/>
</dbReference>
<dbReference type="Gene3D" id="1.10.540.10">
    <property type="entry name" value="Acyl-CoA dehydrogenase/oxidase, N-terminal domain"/>
    <property type="match status" value="1"/>
</dbReference>
<evidence type="ECO:0000256" key="10">
    <source>
        <dbReference type="RuleBase" id="RU362125"/>
    </source>
</evidence>
<evidence type="ECO:0000259" key="11">
    <source>
        <dbReference type="Pfam" id="PF00441"/>
    </source>
</evidence>
<dbReference type="InterPro" id="IPR009075">
    <property type="entry name" value="AcylCo_DH/oxidase_C"/>
</dbReference>
<evidence type="ECO:0000256" key="7">
    <source>
        <dbReference type="ARBA" id="ARBA00058683"/>
    </source>
</evidence>
<evidence type="ECO:0000256" key="5">
    <source>
        <dbReference type="ARBA" id="ARBA00023002"/>
    </source>
</evidence>
<keyword evidence="5 10" id="KW-0560">Oxidoreductase</keyword>
<evidence type="ECO:0000313" key="16">
    <source>
        <dbReference type="Proteomes" id="UP000385207"/>
    </source>
</evidence>
<dbReference type="Proteomes" id="UP000385207">
    <property type="component" value="Unassembled WGS sequence"/>
</dbReference>
<feature type="domain" description="Acyl-CoA dehydrogenase/oxidase C-terminal" evidence="11">
    <location>
        <begin position="281"/>
        <end position="449"/>
    </location>
</feature>
<evidence type="ECO:0000259" key="14">
    <source>
        <dbReference type="Pfam" id="PF12806"/>
    </source>
</evidence>
<comment type="function">
    <text evidence="7">Involved in the assimilation of dimethylsulphoniopropionate (DMSP), an important compound in the fixation of carbon in marine phytoplankton, by mediating the conversion of 3-(methylthio)propanoyl-CoA (MMPA-CoA) to 3-(methylthio)acryloyl-CoA (MTA-CoA).</text>
</comment>
<gene>
    <name evidence="15" type="primary">dmdC_9</name>
    <name evidence="15" type="ORF">PS862_04840</name>
</gene>
<evidence type="ECO:0000256" key="2">
    <source>
        <dbReference type="ARBA" id="ARBA00009347"/>
    </source>
</evidence>
<dbReference type="Pfam" id="PF02770">
    <property type="entry name" value="Acyl-CoA_dh_M"/>
    <property type="match status" value="1"/>
</dbReference>
<evidence type="ECO:0000313" key="15">
    <source>
        <dbReference type="EMBL" id="VVP40188.1"/>
    </source>
</evidence>
<evidence type="ECO:0000256" key="1">
    <source>
        <dbReference type="ARBA" id="ARBA00001974"/>
    </source>
</evidence>
<dbReference type="Pfam" id="PF12806">
    <property type="entry name" value="Acyl-CoA_dh_C"/>
    <property type="match status" value="1"/>
</dbReference>
<dbReference type="FunFam" id="2.40.110.10:FF:000031">
    <property type="entry name" value="Acyl-CoA dehydrogenase, putative"/>
    <property type="match status" value="1"/>
</dbReference>
<dbReference type="InterPro" id="IPR046373">
    <property type="entry name" value="Acyl-CoA_Oxase/DH_mid-dom_sf"/>
</dbReference>